<dbReference type="RefSeq" id="WP_153318664.1">
    <property type="nucleotide sequence ID" value="NZ_WISP01000172.1"/>
</dbReference>
<proteinExistence type="predicted"/>
<gene>
    <name evidence="1" type="ORF">GHK45_23655</name>
</gene>
<reference evidence="1" key="1">
    <citation type="journal article" date="2013" name="Genome Biol.">
        <title>Comparative genomics of the core and accessory genomes of 48 Sinorhizobium strains comprising five genospecies.</title>
        <authorList>
            <person name="Sugawara M."/>
            <person name="Epstein B."/>
            <person name="Badgley B.D."/>
            <person name="Unno T."/>
            <person name="Xu L."/>
            <person name="Reese J."/>
            <person name="Gyaneshwar P."/>
            <person name="Denny R."/>
            <person name="Mudge J."/>
            <person name="Bharti A.K."/>
            <person name="Farmer A.D."/>
            <person name="May G.D."/>
            <person name="Woodward J.E."/>
            <person name="Medigue C."/>
            <person name="Vallenet D."/>
            <person name="Lajus A."/>
            <person name="Rouy Z."/>
            <person name="Martinez-Vaz B."/>
            <person name="Tiffin P."/>
            <person name="Young N.D."/>
            <person name="Sadowsky M.J."/>
        </authorList>
    </citation>
    <scope>NUCLEOTIDE SEQUENCE</scope>
    <source>
        <strain evidence="1">M30</strain>
    </source>
</reference>
<accession>A0A6A7ZXH5</accession>
<sequence>MHDLSFPVVAPEEVLSDRFRVHAVKGNAMEPTLRGGRDYALLAPVSEYRGEGVYLVDAGAGLDLFCVMNSVDGKGGLVLFQENRRDEKYHLSLEKFEELVAGIVVADIRTRDERFLRGTG</sequence>
<comment type="caution">
    <text evidence="1">The sequence shown here is derived from an EMBL/GenBank/DDBJ whole genome shotgun (WGS) entry which is preliminary data.</text>
</comment>
<protein>
    <recommendedName>
        <fullName evidence="2">S24 family peptidase</fullName>
    </recommendedName>
</protein>
<dbReference type="EMBL" id="WISP01000172">
    <property type="protein sequence ID" value="MQW06611.1"/>
    <property type="molecule type" value="Genomic_DNA"/>
</dbReference>
<evidence type="ECO:0008006" key="2">
    <source>
        <dbReference type="Google" id="ProtNLM"/>
    </source>
</evidence>
<name>A0A6A7ZXH5_RHIML</name>
<dbReference type="AlphaFoldDB" id="A0A6A7ZXH5"/>
<organism evidence="1">
    <name type="scientific">Rhizobium meliloti</name>
    <name type="common">Ensifer meliloti</name>
    <name type="synonym">Sinorhizobium meliloti</name>
    <dbReference type="NCBI Taxonomy" id="382"/>
    <lineage>
        <taxon>Bacteria</taxon>
        <taxon>Pseudomonadati</taxon>
        <taxon>Pseudomonadota</taxon>
        <taxon>Alphaproteobacteria</taxon>
        <taxon>Hyphomicrobiales</taxon>
        <taxon>Rhizobiaceae</taxon>
        <taxon>Sinorhizobium/Ensifer group</taxon>
        <taxon>Sinorhizobium</taxon>
    </lineage>
</organism>
<evidence type="ECO:0000313" key="1">
    <source>
        <dbReference type="EMBL" id="MQW06611.1"/>
    </source>
</evidence>